<dbReference type="RefSeq" id="XP_060043610.1">
    <property type="nucleotide sequence ID" value="XM_060187627.1"/>
</dbReference>
<feature type="transmembrane region" description="Helical" evidence="11">
    <location>
        <begin position="125"/>
        <end position="151"/>
    </location>
</feature>
<evidence type="ECO:0000256" key="2">
    <source>
        <dbReference type="ARBA" id="ARBA00006418"/>
    </source>
</evidence>
<organism evidence="12 13">
    <name type="scientific">Erinaceus europaeus</name>
    <name type="common">Western European hedgehog</name>
    <dbReference type="NCBI Taxonomy" id="9365"/>
    <lineage>
        <taxon>Eukaryota</taxon>
        <taxon>Metazoa</taxon>
        <taxon>Chordata</taxon>
        <taxon>Craniata</taxon>
        <taxon>Vertebrata</taxon>
        <taxon>Euteleostomi</taxon>
        <taxon>Mammalia</taxon>
        <taxon>Eutheria</taxon>
        <taxon>Laurasiatheria</taxon>
        <taxon>Eulipotyphla</taxon>
        <taxon>Erinaceidae</taxon>
        <taxon>Erinaceinae</taxon>
        <taxon>Erinaceus</taxon>
    </lineage>
</organism>
<dbReference type="GeneID" id="103121629"/>
<comment type="subcellular location">
    <subcellularLocation>
        <location evidence="1">Cell membrane</location>
        <topology evidence="1">Multi-pass membrane protein</topology>
    </subcellularLocation>
</comment>
<accession>A0ABM3X472</accession>
<keyword evidence="12" id="KW-1185">Reference proteome</keyword>
<proteinExistence type="inferred from homology"/>
<feature type="transmembrane region" description="Helical" evidence="11">
    <location>
        <begin position="163"/>
        <end position="185"/>
    </location>
</feature>
<dbReference type="Gene3D" id="1.20.140.150">
    <property type="match status" value="1"/>
</dbReference>
<evidence type="ECO:0000256" key="4">
    <source>
        <dbReference type="ARBA" id="ARBA00022475"/>
    </source>
</evidence>
<keyword evidence="9 11" id="KW-0472">Membrane</keyword>
<evidence type="ECO:0000256" key="3">
    <source>
        <dbReference type="ARBA" id="ARBA00014600"/>
    </source>
</evidence>
<keyword evidence="5" id="KW-0517">Myogenesis</keyword>
<evidence type="ECO:0000256" key="8">
    <source>
        <dbReference type="ARBA" id="ARBA00022989"/>
    </source>
</evidence>
<protein>
    <recommendedName>
        <fullName evidence="3">Transmembrane protein 182</fullName>
    </recommendedName>
</protein>
<dbReference type="PANTHER" id="PTHR32012:SF0">
    <property type="entry name" value="TRANSMEMBRANE PROTEIN 182"/>
    <property type="match status" value="1"/>
</dbReference>
<evidence type="ECO:0000313" key="12">
    <source>
        <dbReference type="Proteomes" id="UP001652624"/>
    </source>
</evidence>
<reference evidence="13" key="1">
    <citation type="submission" date="2025-08" db="UniProtKB">
        <authorList>
            <consortium name="RefSeq"/>
        </authorList>
    </citation>
    <scope>IDENTIFICATION</scope>
</reference>
<feature type="transmembrane region" description="Helical" evidence="11">
    <location>
        <begin position="205"/>
        <end position="231"/>
    </location>
</feature>
<evidence type="ECO:0000256" key="10">
    <source>
        <dbReference type="ARBA" id="ARBA00023180"/>
    </source>
</evidence>
<evidence type="ECO:0000256" key="7">
    <source>
        <dbReference type="ARBA" id="ARBA00022729"/>
    </source>
</evidence>
<dbReference type="PANTHER" id="PTHR32012">
    <property type="entry name" value="TRANSMEMBRANE PROTEIN 182-RELATED"/>
    <property type="match status" value="1"/>
</dbReference>
<evidence type="ECO:0000256" key="9">
    <source>
        <dbReference type="ARBA" id="ARBA00023136"/>
    </source>
</evidence>
<dbReference type="Proteomes" id="UP001652624">
    <property type="component" value="Chromosome 3"/>
</dbReference>
<dbReference type="Pfam" id="PF13903">
    <property type="entry name" value="Claudin_2"/>
    <property type="match status" value="1"/>
</dbReference>
<keyword evidence="7" id="KW-0732">Signal</keyword>
<keyword evidence="8 11" id="KW-1133">Transmembrane helix</keyword>
<evidence type="ECO:0000256" key="6">
    <source>
        <dbReference type="ARBA" id="ARBA00022692"/>
    </source>
</evidence>
<keyword evidence="6 11" id="KW-0812">Transmembrane</keyword>
<gene>
    <name evidence="13" type="primary">TMEM182</name>
</gene>
<name>A0ABM3X472_ERIEU</name>
<evidence type="ECO:0000256" key="1">
    <source>
        <dbReference type="ARBA" id="ARBA00004651"/>
    </source>
</evidence>
<sequence length="239" mass="27012">MRLNIAIFFGALFGALGALLFLVAFGSDYWLLATEVGSCPGEQNVRFLEILLYRIENITFHHEGFFWRCWFSGIVEENDSNIWKFWYTNQPPSKNCTHAYLSPYPFTRGEHNSTSYDSAVIYRGFWAVLMLLGIVTVLAASFLIICAAPFASHFLYKAGGGSYIAAGILFSLVVILYVIWVQAVADMESYKNMKMKDCPEFTASVLYGWSFFLAPAGIFFSLFAGLLFLVIGRHIQLHH</sequence>
<dbReference type="InterPro" id="IPR004031">
    <property type="entry name" value="PMP22/EMP/MP20/Claudin"/>
</dbReference>
<evidence type="ECO:0000256" key="11">
    <source>
        <dbReference type="SAM" id="Phobius"/>
    </source>
</evidence>
<keyword evidence="10" id="KW-0325">Glycoprotein</keyword>
<dbReference type="InterPro" id="IPR026763">
    <property type="entry name" value="TMEM182"/>
</dbReference>
<keyword evidence="4" id="KW-1003">Cell membrane</keyword>
<evidence type="ECO:0000256" key="5">
    <source>
        <dbReference type="ARBA" id="ARBA00022541"/>
    </source>
</evidence>
<evidence type="ECO:0000313" key="13">
    <source>
        <dbReference type="RefSeq" id="XP_060043610.1"/>
    </source>
</evidence>
<comment type="similarity">
    <text evidence="2">Belongs to the TMEM182 family.</text>
</comment>